<keyword evidence="4 6" id="KW-0378">Hydrolase</keyword>
<reference evidence="8 9" key="1">
    <citation type="submission" date="2020-08" db="EMBL/GenBank/DDBJ databases">
        <title>Genomic Encyclopedia of Type Strains, Phase III (KMG-III): the genomes of soil and plant-associated and newly described type strains.</title>
        <authorList>
            <person name="Whitman W."/>
        </authorList>
    </citation>
    <scope>NUCLEOTIDE SEQUENCE [LARGE SCALE GENOMIC DNA]</scope>
    <source>
        <strain evidence="8 9">CECT 3226</strain>
    </source>
</reference>
<organism evidence="8 9">
    <name type="scientific">Streptomyces griseoloalbus</name>
    <dbReference type="NCBI Taxonomy" id="67303"/>
    <lineage>
        <taxon>Bacteria</taxon>
        <taxon>Bacillati</taxon>
        <taxon>Actinomycetota</taxon>
        <taxon>Actinomycetes</taxon>
        <taxon>Kitasatosporales</taxon>
        <taxon>Streptomycetaceae</taxon>
        <taxon>Streptomyces</taxon>
    </lineage>
</organism>
<dbReference type="InterPro" id="IPR000126">
    <property type="entry name" value="V8_ser_AS"/>
</dbReference>
<dbReference type="EC" id="3.4.21.-" evidence="6"/>
<dbReference type="Gene3D" id="2.40.10.10">
    <property type="entry name" value="Trypsin-like serine proteases"/>
    <property type="match status" value="2"/>
</dbReference>
<evidence type="ECO:0000256" key="5">
    <source>
        <dbReference type="ARBA" id="ARBA00022825"/>
    </source>
</evidence>
<feature type="region of interest" description="Disordered" evidence="7">
    <location>
        <begin position="1"/>
        <end position="44"/>
    </location>
</feature>
<dbReference type="InterPro" id="IPR028301">
    <property type="entry name" value="V8_his_AS"/>
</dbReference>
<feature type="compositionally biased region" description="Polar residues" evidence="7">
    <location>
        <begin position="1"/>
        <end position="13"/>
    </location>
</feature>
<dbReference type="PRINTS" id="PR00839">
    <property type="entry name" value="V8PROTEASE"/>
</dbReference>
<protein>
    <recommendedName>
        <fullName evidence="6">Serine protease</fullName>
        <ecNumber evidence="6">3.4.21.-</ecNumber>
    </recommendedName>
</protein>
<keyword evidence="9" id="KW-1185">Reference proteome</keyword>
<comment type="similarity">
    <text evidence="1 6">Belongs to the peptidase S1B family.</text>
</comment>
<comment type="caution">
    <text evidence="8">The sequence shown here is derived from an EMBL/GenBank/DDBJ whole genome shotgun (WGS) entry which is preliminary data.</text>
</comment>
<accession>A0A7W8FBW1</accession>
<dbReference type="AlphaFoldDB" id="A0A7W8FBW1"/>
<dbReference type="PROSITE" id="PS00672">
    <property type="entry name" value="V8_HIS"/>
    <property type="match status" value="1"/>
</dbReference>
<evidence type="ECO:0000313" key="9">
    <source>
        <dbReference type="Proteomes" id="UP000568022"/>
    </source>
</evidence>
<evidence type="ECO:0000256" key="7">
    <source>
        <dbReference type="SAM" id="MobiDB-lite"/>
    </source>
</evidence>
<dbReference type="PROSITE" id="PS00673">
    <property type="entry name" value="V8_SER"/>
    <property type="match status" value="1"/>
</dbReference>
<dbReference type="InterPro" id="IPR043504">
    <property type="entry name" value="Peptidase_S1_PA_chymotrypsin"/>
</dbReference>
<sequence length="310" mass="32929">MTRNPHTAVSNQPGEREDLTQGPAIFHEPSKGEPGAESPLTANGLEKVPGHVHVHAENVAAKVWIPPSVPLHDIGEASFGAAAATIETVHGPDDRVQITDTANYPWRAHSSLLITAADNSQWIGTGWFIGPHTLATAGHVVHIKNSGVPGCDGWVKSIQVMPGRNAGFLPYGSVTSTNFRSVEGWTESGDENHDYGAIIIPTELGSTTGWFGLGVWPDADLLGTSGNISGYPGDQPVGTQWYDARVISSVNALKVYYDIDTAGGQSGSAVYREHNDGRYAIAVHAYGGPTTNSGTRITRAVYDNLRAWSA</sequence>
<keyword evidence="3" id="KW-0732">Signal</keyword>
<evidence type="ECO:0000313" key="8">
    <source>
        <dbReference type="EMBL" id="MBB5128734.1"/>
    </source>
</evidence>
<evidence type="ECO:0000256" key="2">
    <source>
        <dbReference type="ARBA" id="ARBA00022670"/>
    </source>
</evidence>
<evidence type="ECO:0000256" key="6">
    <source>
        <dbReference type="RuleBase" id="RU004296"/>
    </source>
</evidence>
<evidence type="ECO:0000256" key="3">
    <source>
        <dbReference type="ARBA" id="ARBA00022729"/>
    </source>
</evidence>
<evidence type="ECO:0000256" key="1">
    <source>
        <dbReference type="ARBA" id="ARBA00008764"/>
    </source>
</evidence>
<name>A0A7W8FBW1_9ACTN</name>
<dbReference type="EMBL" id="JACHJE010000014">
    <property type="protein sequence ID" value="MBB5128734.1"/>
    <property type="molecule type" value="Genomic_DNA"/>
</dbReference>
<dbReference type="GO" id="GO:0006508">
    <property type="term" value="P:proteolysis"/>
    <property type="evidence" value="ECO:0007669"/>
    <property type="project" value="UniProtKB-KW"/>
</dbReference>
<dbReference type="PANTHER" id="PTHR15462">
    <property type="entry name" value="SERINE PROTEASE"/>
    <property type="match status" value="1"/>
</dbReference>
<keyword evidence="5 6" id="KW-0720">Serine protease</keyword>
<dbReference type="GO" id="GO:0008236">
    <property type="term" value="F:serine-type peptidase activity"/>
    <property type="evidence" value="ECO:0007669"/>
    <property type="project" value="UniProtKB-KW"/>
</dbReference>
<dbReference type="Proteomes" id="UP000568022">
    <property type="component" value="Unassembled WGS sequence"/>
</dbReference>
<keyword evidence="2 6" id="KW-0645">Protease</keyword>
<dbReference type="PANTHER" id="PTHR15462:SF8">
    <property type="entry name" value="SERINE PROTEASE"/>
    <property type="match status" value="1"/>
</dbReference>
<dbReference type="InterPro" id="IPR009003">
    <property type="entry name" value="Peptidase_S1_PA"/>
</dbReference>
<evidence type="ECO:0000256" key="4">
    <source>
        <dbReference type="ARBA" id="ARBA00022801"/>
    </source>
</evidence>
<dbReference type="InterPro" id="IPR008256">
    <property type="entry name" value="Peptidase_S1B"/>
</dbReference>
<proteinExistence type="inferred from homology"/>
<gene>
    <name evidence="8" type="ORF">FHS32_005511</name>
</gene>
<dbReference type="InterPro" id="IPR050966">
    <property type="entry name" value="Glutamyl_endopeptidase"/>
</dbReference>
<dbReference type="SUPFAM" id="SSF50494">
    <property type="entry name" value="Trypsin-like serine proteases"/>
    <property type="match status" value="1"/>
</dbReference>